<dbReference type="PANTHER" id="PTHR24388">
    <property type="entry name" value="ZINC FINGER PROTEIN"/>
    <property type="match status" value="1"/>
</dbReference>
<evidence type="ECO:0000256" key="5">
    <source>
        <dbReference type="ARBA" id="ARBA00022833"/>
    </source>
</evidence>
<dbReference type="SUPFAM" id="SSF57667">
    <property type="entry name" value="beta-beta-alpha zinc fingers"/>
    <property type="match status" value="2"/>
</dbReference>
<dbReference type="Gene3D" id="3.30.160.60">
    <property type="entry name" value="Classic Zinc Finger"/>
    <property type="match status" value="1"/>
</dbReference>
<evidence type="ECO:0000256" key="1">
    <source>
        <dbReference type="ARBA" id="ARBA00004123"/>
    </source>
</evidence>
<dbReference type="Pfam" id="PF00096">
    <property type="entry name" value="zf-C2H2"/>
    <property type="match status" value="1"/>
</dbReference>
<dbReference type="InterPro" id="IPR013087">
    <property type="entry name" value="Znf_C2H2_type"/>
</dbReference>
<evidence type="ECO:0000256" key="6">
    <source>
        <dbReference type="ARBA" id="ARBA00023242"/>
    </source>
</evidence>
<gene>
    <name evidence="9" type="ORF">SCF082_LOCUS4940</name>
</gene>
<evidence type="ECO:0000259" key="8">
    <source>
        <dbReference type="PROSITE" id="PS50157"/>
    </source>
</evidence>
<sequence length="168" mass="18808">MARCDACNNKAASDCDYGLCGGCCTYGACYRHGWFEYQCQTCNRLFENENNLNQHMRTHLPRNKMCPACGKAYSSISSVTMHVEGGHCSVCQGRGAAIVHDFMRQNAPHFFRPALCDASETSEESNGDEPYCRLCDRSFKNFGALLQHQEAKHASQQAPKLALRNGYY</sequence>
<protein>
    <submittedName>
        <fullName evidence="9">Zinc finger protein 521 (Early hematopoietic zinc finger protein) (LYST-interacting protein 3)</fullName>
    </submittedName>
</protein>
<evidence type="ECO:0000256" key="4">
    <source>
        <dbReference type="ARBA" id="ARBA00022771"/>
    </source>
</evidence>
<evidence type="ECO:0000256" key="7">
    <source>
        <dbReference type="PROSITE-ProRule" id="PRU00042"/>
    </source>
</evidence>
<organism evidence="9 10">
    <name type="scientific">Durusdinium trenchii</name>
    <dbReference type="NCBI Taxonomy" id="1381693"/>
    <lineage>
        <taxon>Eukaryota</taxon>
        <taxon>Sar</taxon>
        <taxon>Alveolata</taxon>
        <taxon>Dinophyceae</taxon>
        <taxon>Suessiales</taxon>
        <taxon>Symbiodiniaceae</taxon>
        <taxon>Durusdinium</taxon>
    </lineage>
</organism>
<evidence type="ECO:0000256" key="2">
    <source>
        <dbReference type="ARBA" id="ARBA00022723"/>
    </source>
</evidence>
<feature type="domain" description="C2H2-type" evidence="8">
    <location>
        <begin position="130"/>
        <end position="158"/>
    </location>
</feature>
<proteinExistence type="predicted"/>
<dbReference type="EMBL" id="CAXAMM010002603">
    <property type="protein sequence ID" value="CAK8996799.1"/>
    <property type="molecule type" value="Genomic_DNA"/>
</dbReference>
<dbReference type="SMART" id="SM00355">
    <property type="entry name" value="ZnF_C2H2"/>
    <property type="match status" value="3"/>
</dbReference>
<dbReference type="PANTHER" id="PTHR24388:SF54">
    <property type="entry name" value="PROTEIN ESCARGOT"/>
    <property type="match status" value="1"/>
</dbReference>
<evidence type="ECO:0000313" key="10">
    <source>
        <dbReference type="Proteomes" id="UP001642464"/>
    </source>
</evidence>
<keyword evidence="3" id="KW-0677">Repeat</keyword>
<comment type="subcellular location">
    <subcellularLocation>
        <location evidence="1">Nucleus</location>
    </subcellularLocation>
</comment>
<evidence type="ECO:0000313" key="9">
    <source>
        <dbReference type="EMBL" id="CAK8996799.1"/>
    </source>
</evidence>
<evidence type="ECO:0000256" key="3">
    <source>
        <dbReference type="ARBA" id="ARBA00022737"/>
    </source>
</evidence>
<reference evidence="9 10" key="1">
    <citation type="submission" date="2024-02" db="EMBL/GenBank/DDBJ databases">
        <authorList>
            <person name="Chen Y."/>
            <person name="Shah S."/>
            <person name="Dougan E. K."/>
            <person name="Thang M."/>
            <person name="Chan C."/>
        </authorList>
    </citation>
    <scope>NUCLEOTIDE SEQUENCE [LARGE SCALE GENOMIC DNA]</scope>
</reference>
<dbReference type="PROSITE" id="PS00028">
    <property type="entry name" value="ZINC_FINGER_C2H2_1"/>
    <property type="match status" value="3"/>
</dbReference>
<dbReference type="InterPro" id="IPR036236">
    <property type="entry name" value="Znf_C2H2_sf"/>
</dbReference>
<feature type="domain" description="C2H2-type" evidence="8">
    <location>
        <begin position="37"/>
        <end position="64"/>
    </location>
</feature>
<keyword evidence="2" id="KW-0479">Metal-binding</keyword>
<name>A0ABP0I5V0_9DINO</name>
<keyword evidence="5" id="KW-0862">Zinc</keyword>
<dbReference type="InterPro" id="IPR050527">
    <property type="entry name" value="Snail/Krueppel_Znf"/>
</dbReference>
<keyword evidence="6" id="KW-0539">Nucleus</keyword>
<accession>A0ABP0I5V0</accession>
<keyword evidence="4 7" id="KW-0863">Zinc-finger</keyword>
<comment type="caution">
    <text evidence="9">The sequence shown here is derived from an EMBL/GenBank/DDBJ whole genome shotgun (WGS) entry which is preliminary data.</text>
</comment>
<dbReference type="Pfam" id="PF12874">
    <property type="entry name" value="zf-met"/>
    <property type="match status" value="1"/>
</dbReference>
<keyword evidence="10" id="KW-1185">Reference proteome</keyword>
<dbReference type="PROSITE" id="PS50157">
    <property type="entry name" value="ZINC_FINGER_C2H2_2"/>
    <property type="match status" value="2"/>
</dbReference>
<dbReference type="Proteomes" id="UP001642464">
    <property type="component" value="Unassembled WGS sequence"/>
</dbReference>